<dbReference type="STRING" id="1108044.GOOTI_037_00040"/>
<evidence type="ECO:0000313" key="2">
    <source>
        <dbReference type="Proteomes" id="UP000005038"/>
    </source>
</evidence>
<accession>H5THV9</accession>
<keyword evidence="2" id="KW-1185">Reference proteome</keyword>
<comment type="caution">
    <text evidence="1">The sequence shown here is derived from an EMBL/GenBank/DDBJ whole genome shotgun (WGS) entry which is preliminary data.</text>
</comment>
<proteinExistence type="predicted"/>
<dbReference type="AlphaFoldDB" id="H5THV9"/>
<evidence type="ECO:0000313" key="1">
    <source>
        <dbReference type="EMBL" id="GAB33067.1"/>
    </source>
</evidence>
<gene>
    <name evidence="1" type="ORF">GOOTI_037_00040</name>
</gene>
<reference evidence="1" key="1">
    <citation type="submission" date="2012-02" db="EMBL/GenBank/DDBJ databases">
        <title>Whole genome shotgun sequence of Gordonia otitidis NBRC 100426.</title>
        <authorList>
            <person name="Yoshida I."/>
            <person name="Hosoyama A."/>
            <person name="Tsuchikane K."/>
            <person name="Katsumata H."/>
            <person name="Yamazaki S."/>
            <person name="Fujita N."/>
        </authorList>
    </citation>
    <scope>NUCLEOTIDE SEQUENCE [LARGE SCALE GENOMIC DNA]</scope>
    <source>
        <strain evidence="1">NBRC 100426</strain>
    </source>
</reference>
<dbReference type="EMBL" id="BAFB01000037">
    <property type="protein sequence ID" value="GAB33067.1"/>
    <property type="molecule type" value="Genomic_DNA"/>
</dbReference>
<sequence length="55" mass="5869">MFTDLGTPVITAETRSDGLHDIVLRVVLDGGYVDAGEAEEEAAAWRIALHEEAAS</sequence>
<organism evidence="1 2">
    <name type="scientific">Gordonia otitidis (strain DSM 44809 / CCUG 52243 / JCM 12355 / NBRC 100426 / IFM 10032)</name>
    <dbReference type="NCBI Taxonomy" id="1108044"/>
    <lineage>
        <taxon>Bacteria</taxon>
        <taxon>Bacillati</taxon>
        <taxon>Actinomycetota</taxon>
        <taxon>Actinomycetes</taxon>
        <taxon>Mycobacteriales</taxon>
        <taxon>Gordoniaceae</taxon>
        <taxon>Gordonia</taxon>
    </lineage>
</organism>
<dbReference type="Proteomes" id="UP000005038">
    <property type="component" value="Unassembled WGS sequence"/>
</dbReference>
<name>H5THV9_GORO1</name>
<protein>
    <submittedName>
        <fullName evidence="1">Uncharacterized protein</fullName>
    </submittedName>
</protein>